<dbReference type="Gene3D" id="3.40.109.10">
    <property type="entry name" value="NADH Oxidase"/>
    <property type="match status" value="1"/>
</dbReference>
<dbReference type="AlphaFoldDB" id="A0A3N0B8I1"/>
<comment type="similarity">
    <text evidence="1">Belongs to the nitroreductase family.</text>
</comment>
<dbReference type="PANTHER" id="PTHR43673:SF10">
    <property type="entry name" value="NADH DEHYDROGENASE_NAD(P)H NITROREDUCTASE XCC3605-RELATED"/>
    <property type="match status" value="1"/>
</dbReference>
<dbReference type="Proteomes" id="UP000278632">
    <property type="component" value="Unassembled WGS sequence"/>
</dbReference>
<evidence type="ECO:0000256" key="1">
    <source>
        <dbReference type="ARBA" id="ARBA00007118"/>
    </source>
</evidence>
<comment type="caution">
    <text evidence="4">The sequence shown here is derived from an EMBL/GenBank/DDBJ whole genome shotgun (WGS) entry which is preliminary data.</text>
</comment>
<evidence type="ECO:0000259" key="3">
    <source>
        <dbReference type="Pfam" id="PF00881"/>
    </source>
</evidence>
<feature type="domain" description="Nitroreductase" evidence="3">
    <location>
        <begin position="68"/>
        <end position="149"/>
    </location>
</feature>
<feature type="domain" description="Nitroreductase" evidence="3">
    <location>
        <begin position="7"/>
        <end position="59"/>
    </location>
</feature>
<dbReference type="SUPFAM" id="SSF55469">
    <property type="entry name" value="FMN-dependent nitroreductase-like"/>
    <property type="match status" value="1"/>
</dbReference>
<organism evidence="4 5">
    <name type="scientific">Paraeggerthella hongkongensis</name>
    <dbReference type="NCBI Taxonomy" id="230658"/>
    <lineage>
        <taxon>Bacteria</taxon>
        <taxon>Bacillati</taxon>
        <taxon>Actinomycetota</taxon>
        <taxon>Coriobacteriia</taxon>
        <taxon>Eggerthellales</taxon>
        <taxon>Eggerthellaceae</taxon>
        <taxon>Paraeggerthella</taxon>
    </lineage>
</organism>
<sequence length="172" mass="18601">METLQAIQQRRSVRAFTDEPVEISVLEELVEAGTWAPSGSNVQAWKFGIVTDPQLVRKIDLFSPGMSGNPPALIIVCSDRAYAQKKGGAKGADEFATLDCAYASQNIMLAAADRGLGTCAIKSYNDAALRRILNLPDNLVIELVIAIGHPANEPKAPARKSLAEIAFYNTWN</sequence>
<dbReference type="RefSeq" id="WP_123192306.1">
    <property type="nucleotide sequence ID" value="NZ_QICD01000013.1"/>
</dbReference>
<gene>
    <name evidence="4" type="ORF">DMP08_07470</name>
</gene>
<dbReference type="OrthoDB" id="9798230at2"/>
<dbReference type="PANTHER" id="PTHR43673">
    <property type="entry name" value="NAD(P)H NITROREDUCTASE YDGI-RELATED"/>
    <property type="match status" value="1"/>
</dbReference>
<evidence type="ECO:0000313" key="5">
    <source>
        <dbReference type="Proteomes" id="UP000278632"/>
    </source>
</evidence>
<keyword evidence="2" id="KW-0560">Oxidoreductase</keyword>
<name>A0A3N0B8I1_9ACTN</name>
<evidence type="ECO:0000256" key="2">
    <source>
        <dbReference type="ARBA" id="ARBA00023002"/>
    </source>
</evidence>
<keyword evidence="5" id="KW-1185">Reference proteome</keyword>
<dbReference type="InterPro" id="IPR029479">
    <property type="entry name" value="Nitroreductase"/>
</dbReference>
<proteinExistence type="inferred from homology"/>
<protein>
    <submittedName>
        <fullName evidence="4">Nitroreductase</fullName>
    </submittedName>
</protein>
<dbReference type="InterPro" id="IPR000415">
    <property type="entry name" value="Nitroreductase-like"/>
</dbReference>
<reference evidence="5" key="1">
    <citation type="submission" date="2018-05" db="EMBL/GenBank/DDBJ databases">
        <title>Genome Sequencing of selected type strains of the family Eggerthellaceae.</title>
        <authorList>
            <person name="Danylec N."/>
            <person name="Stoll D.A."/>
            <person name="Doetsch A."/>
            <person name="Huch M."/>
        </authorList>
    </citation>
    <scope>NUCLEOTIDE SEQUENCE [LARGE SCALE GENOMIC DNA]</scope>
    <source>
        <strain evidence="5">DSM 16106</strain>
    </source>
</reference>
<dbReference type="EMBL" id="QICD01000013">
    <property type="protein sequence ID" value="RNL43168.1"/>
    <property type="molecule type" value="Genomic_DNA"/>
</dbReference>
<dbReference type="Pfam" id="PF00881">
    <property type="entry name" value="Nitroreductase"/>
    <property type="match status" value="2"/>
</dbReference>
<accession>A0A3N0B8I1</accession>
<dbReference type="GO" id="GO:0016491">
    <property type="term" value="F:oxidoreductase activity"/>
    <property type="evidence" value="ECO:0007669"/>
    <property type="project" value="UniProtKB-KW"/>
</dbReference>
<evidence type="ECO:0000313" key="4">
    <source>
        <dbReference type="EMBL" id="RNL43168.1"/>
    </source>
</evidence>